<keyword evidence="5" id="KW-1185">Reference proteome</keyword>
<sequence>MFWINAAMLAILAVSVVTDLKNRKIYNKVIYPGFAAAFILQTGLQGWAGLGAALAGSAVGLGLLLIPYLLGGMGAGDVKLLALIGAFKGTGFVLFAAAYMAVFGAVMALIVLLLRPGAGQWIRSIVYYLYGLRYGIKLPVEFSRRRLSAVYPYGVAIAGGAVAGMLQKGWWG</sequence>
<dbReference type="PANTHER" id="PTHR30487">
    <property type="entry name" value="TYPE 4 PREPILIN-LIKE PROTEINS LEADER PEPTIDE-PROCESSING ENZYME"/>
    <property type="match status" value="1"/>
</dbReference>
<dbReference type="PANTHER" id="PTHR30487:SF0">
    <property type="entry name" value="PREPILIN LEADER PEPTIDASE_N-METHYLTRANSFERASE-RELATED"/>
    <property type="match status" value="1"/>
</dbReference>
<keyword evidence="2" id="KW-1133">Transmembrane helix</keyword>
<dbReference type="InterPro" id="IPR050882">
    <property type="entry name" value="Prepilin_peptidase/N-MTase"/>
</dbReference>
<organism evidence="4 5">
    <name type="scientific">Ferviditalea candida</name>
    <dbReference type="NCBI Taxonomy" id="3108399"/>
    <lineage>
        <taxon>Bacteria</taxon>
        <taxon>Bacillati</taxon>
        <taxon>Bacillota</taxon>
        <taxon>Bacilli</taxon>
        <taxon>Bacillales</taxon>
        <taxon>Paenibacillaceae</taxon>
        <taxon>Ferviditalea</taxon>
    </lineage>
</organism>
<evidence type="ECO:0000313" key="5">
    <source>
        <dbReference type="Proteomes" id="UP001310386"/>
    </source>
</evidence>
<evidence type="ECO:0000259" key="3">
    <source>
        <dbReference type="Pfam" id="PF01478"/>
    </source>
</evidence>
<name>A0ABU5ZCQ3_9BACL</name>
<feature type="transmembrane region" description="Helical" evidence="2">
    <location>
        <begin position="91"/>
        <end position="114"/>
    </location>
</feature>
<dbReference type="InterPro" id="IPR000045">
    <property type="entry name" value="Prepilin_IV_endopep_pep"/>
</dbReference>
<reference evidence="4" key="1">
    <citation type="submission" date="2023-12" db="EMBL/GenBank/DDBJ databases">
        <title>Fervidustalea candida gen. nov., sp. nov., a novel member of the family Paenibacillaceae isolated from a geothermal area.</title>
        <authorList>
            <person name="Li W.-J."/>
            <person name="Jiao J.-Y."/>
            <person name="Chen Y."/>
        </authorList>
    </citation>
    <scope>NUCLEOTIDE SEQUENCE</scope>
    <source>
        <strain evidence="4">SYSU GA230002</strain>
    </source>
</reference>
<keyword evidence="4" id="KW-0378">Hydrolase</keyword>
<proteinExistence type="inferred from homology"/>
<dbReference type="RefSeq" id="WP_371752377.1">
    <property type="nucleotide sequence ID" value="NZ_JAYJLD010000001.1"/>
</dbReference>
<dbReference type="Proteomes" id="UP001310386">
    <property type="component" value="Unassembled WGS sequence"/>
</dbReference>
<dbReference type="Gene3D" id="1.20.120.1220">
    <property type="match status" value="1"/>
</dbReference>
<protein>
    <submittedName>
        <fullName evidence="4">Prepilin peptidase</fullName>
        <ecNumber evidence="4">3.4.23.43</ecNumber>
    </submittedName>
</protein>
<feature type="transmembrane region" description="Helical" evidence="2">
    <location>
        <begin position="120"/>
        <end position="136"/>
    </location>
</feature>
<feature type="transmembrane region" description="Helical" evidence="2">
    <location>
        <begin position="148"/>
        <end position="166"/>
    </location>
</feature>
<keyword evidence="2" id="KW-0812">Transmembrane</keyword>
<keyword evidence="2" id="KW-0472">Membrane</keyword>
<dbReference type="EMBL" id="JAYJLD010000001">
    <property type="protein sequence ID" value="MEB3100279.1"/>
    <property type="molecule type" value="Genomic_DNA"/>
</dbReference>
<accession>A0ABU5ZCQ3</accession>
<comment type="caution">
    <text evidence="4">The sequence shown here is derived from an EMBL/GenBank/DDBJ whole genome shotgun (WGS) entry which is preliminary data.</text>
</comment>
<feature type="domain" description="Prepilin type IV endopeptidase peptidase" evidence="3">
    <location>
        <begin position="7"/>
        <end position="109"/>
    </location>
</feature>
<evidence type="ECO:0000256" key="2">
    <source>
        <dbReference type="SAM" id="Phobius"/>
    </source>
</evidence>
<gene>
    <name evidence="4" type="ORF">VF724_01225</name>
</gene>
<dbReference type="Pfam" id="PF01478">
    <property type="entry name" value="Peptidase_A24"/>
    <property type="match status" value="1"/>
</dbReference>
<comment type="similarity">
    <text evidence="1">Belongs to the peptidase A24 family.</text>
</comment>
<evidence type="ECO:0000256" key="1">
    <source>
        <dbReference type="ARBA" id="ARBA00005801"/>
    </source>
</evidence>
<dbReference type="GO" id="GO:0004190">
    <property type="term" value="F:aspartic-type endopeptidase activity"/>
    <property type="evidence" value="ECO:0007669"/>
    <property type="project" value="UniProtKB-EC"/>
</dbReference>
<dbReference type="EC" id="3.4.23.43" evidence="4"/>
<evidence type="ECO:0000313" key="4">
    <source>
        <dbReference type="EMBL" id="MEB3100279.1"/>
    </source>
</evidence>